<keyword evidence="2" id="KW-1185">Reference proteome</keyword>
<dbReference type="KEGG" id="lba:Lebu_2118"/>
<dbReference type="AlphaFoldDB" id="C7ND99"/>
<accession>C7ND99</accession>
<organism evidence="1 2">
    <name type="scientific">Leptotrichia buccalis (strain ATCC 14201 / DSM 1135 / JCM 12969 / NCTC 10249 / C-1013-b)</name>
    <dbReference type="NCBI Taxonomy" id="523794"/>
    <lineage>
        <taxon>Bacteria</taxon>
        <taxon>Fusobacteriati</taxon>
        <taxon>Fusobacteriota</taxon>
        <taxon>Fusobacteriia</taxon>
        <taxon>Fusobacteriales</taxon>
        <taxon>Leptotrichiaceae</taxon>
        <taxon>Leptotrichia</taxon>
    </lineage>
</organism>
<dbReference type="HOGENOM" id="CLU_3397205_0_0_0"/>
<sequence length="31" mass="3629">MKRWILLLTLIGGSIVFAGYRTDMIDRMDSR</sequence>
<dbReference type="Proteomes" id="UP000001910">
    <property type="component" value="Chromosome"/>
</dbReference>
<evidence type="ECO:0000313" key="1">
    <source>
        <dbReference type="EMBL" id="ACV39977.1"/>
    </source>
</evidence>
<proteinExistence type="predicted"/>
<reference evidence="1 2" key="1">
    <citation type="journal article" date="2009" name="Stand. Genomic Sci.">
        <title>Complete genome sequence of Leptotrichia buccalis type strain (C-1013-b).</title>
        <authorList>
            <person name="Ivanova N."/>
            <person name="Gronow S."/>
            <person name="Lapidus A."/>
            <person name="Copeland A."/>
            <person name="Glavina Del Rio T."/>
            <person name="Nolan M."/>
            <person name="Lucas S."/>
            <person name="Chen F."/>
            <person name="Tice H."/>
            <person name="Cheng J.F."/>
            <person name="Saunders E."/>
            <person name="Bruce D."/>
            <person name="Goodwin L."/>
            <person name="Brettin T."/>
            <person name="Detter J.C."/>
            <person name="Han C."/>
            <person name="Pitluck S."/>
            <person name="Mikhailova N."/>
            <person name="Pati A."/>
            <person name="Mavrommatis K."/>
            <person name="Chen A."/>
            <person name="Palaniappan K."/>
            <person name="Land M."/>
            <person name="Hauser L."/>
            <person name="Chang Y.J."/>
            <person name="Jeffries C.D."/>
            <person name="Chain P."/>
            <person name="Rohde C."/>
            <person name="Goker M."/>
            <person name="Bristow J."/>
            <person name="Eisen J.A."/>
            <person name="Markowitz V."/>
            <person name="Hugenholtz P."/>
            <person name="Kyrpides N.C."/>
            <person name="Klenk H.P."/>
        </authorList>
    </citation>
    <scope>NUCLEOTIDE SEQUENCE [LARGE SCALE GENOMIC DNA]</scope>
    <source>
        <strain evidence="2">ATCC 14201 / DSM 1135 / JCM 12969 / NCTC 10249 / C-1013-b</strain>
    </source>
</reference>
<gene>
    <name evidence="1" type="ordered locus">Lebu_2118</name>
</gene>
<evidence type="ECO:0000313" key="2">
    <source>
        <dbReference type="Proteomes" id="UP000001910"/>
    </source>
</evidence>
<name>C7ND99_LEPBD</name>
<protein>
    <submittedName>
        <fullName evidence="1">Uncharacterized protein</fullName>
    </submittedName>
</protein>
<dbReference type="EMBL" id="CP001685">
    <property type="protein sequence ID" value="ACV39977.1"/>
    <property type="molecule type" value="Genomic_DNA"/>
</dbReference>